<keyword evidence="2" id="KW-0238">DNA-binding</keyword>
<keyword evidence="3" id="KW-0804">Transcription</keyword>
<dbReference type="SMART" id="SM00354">
    <property type="entry name" value="HTH_LACI"/>
    <property type="match status" value="1"/>
</dbReference>
<dbReference type="Pfam" id="PF00356">
    <property type="entry name" value="LacI"/>
    <property type="match status" value="1"/>
</dbReference>
<evidence type="ECO:0000256" key="1">
    <source>
        <dbReference type="ARBA" id="ARBA00023015"/>
    </source>
</evidence>
<dbReference type="Gene3D" id="3.40.50.2300">
    <property type="match status" value="2"/>
</dbReference>
<dbReference type="PANTHER" id="PTHR30146:SF153">
    <property type="entry name" value="LACTOSE OPERON REPRESSOR"/>
    <property type="match status" value="1"/>
</dbReference>
<accession>A0ABV2PA35</accession>
<gene>
    <name evidence="5" type="ORF">ABIE37_003441</name>
</gene>
<protein>
    <submittedName>
        <fullName evidence="5">LacI family transcriptional regulator</fullName>
    </submittedName>
</protein>
<dbReference type="SUPFAM" id="SSF53822">
    <property type="entry name" value="Periplasmic binding protein-like I"/>
    <property type="match status" value="1"/>
</dbReference>
<proteinExistence type="predicted"/>
<feature type="domain" description="HTH lacI-type" evidence="4">
    <location>
        <begin position="22"/>
        <end position="80"/>
    </location>
</feature>
<evidence type="ECO:0000259" key="4">
    <source>
        <dbReference type="PROSITE" id="PS50932"/>
    </source>
</evidence>
<sequence length="349" mass="37940">MPIEFKKPAVYQELHVSQGSKPTIRDVAKAADVSLTTVSYVLSGRHGGTTRISQPTQDRVLAAVKELGYVPNQAARGMRRGKTDVVAVAIGNLDWPWDRALATAATRILPEHGYQPVILLGDDWRKFMMSGGADGVIIGYFPEAKSDDETVTELARRGVAQVVISGTMVPAGFDVLAPETDEGLAECMEFLATSHRRIACVRRADPAGRPKSRFAAYAAGLEKAGIPLDESLVRTSQHHPATAYQSALELLQLPDRPTAIFCTDDMEALQAIRAAYRLGLRVPEDIQIVGVGNSTEGQEYDPALTTVGPDPIFEQVVRMLLDRLAEITPAEGIRIASPWKLHHRGTTQP</sequence>
<dbReference type="InterPro" id="IPR046335">
    <property type="entry name" value="LacI/GalR-like_sensor"/>
</dbReference>
<evidence type="ECO:0000256" key="3">
    <source>
        <dbReference type="ARBA" id="ARBA00023163"/>
    </source>
</evidence>
<evidence type="ECO:0000313" key="6">
    <source>
        <dbReference type="Proteomes" id="UP001549307"/>
    </source>
</evidence>
<dbReference type="SUPFAM" id="SSF47413">
    <property type="entry name" value="lambda repressor-like DNA-binding domains"/>
    <property type="match status" value="1"/>
</dbReference>
<dbReference type="EMBL" id="JBEPSN010000009">
    <property type="protein sequence ID" value="MET4541643.1"/>
    <property type="molecule type" value="Genomic_DNA"/>
</dbReference>
<dbReference type="InterPro" id="IPR028082">
    <property type="entry name" value="Peripla_BP_I"/>
</dbReference>
<name>A0ABV2PA35_9MICC</name>
<dbReference type="CDD" id="cd01392">
    <property type="entry name" value="HTH_LacI"/>
    <property type="match status" value="1"/>
</dbReference>
<dbReference type="PANTHER" id="PTHR30146">
    <property type="entry name" value="LACI-RELATED TRANSCRIPTIONAL REPRESSOR"/>
    <property type="match status" value="1"/>
</dbReference>
<dbReference type="InterPro" id="IPR000843">
    <property type="entry name" value="HTH_LacI"/>
</dbReference>
<dbReference type="CDD" id="cd06267">
    <property type="entry name" value="PBP1_LacI_sugar_binding-like"/>
    <property type="match status" value="1"/>
</dbReference>
<dbReference type="PROSITE" id="PS00356">
    <property type="entry name" value="HTH_LACI_1"/>
    <property type="match status" value="1"/>
</dbReference>
<organism evidence="5 6">
    <name type="scientific">Arthrobacter bambusae</name>
    <dbReference type="NCBI Taxonomy" id="1338426"/>
    <lineage>
        <taxon>Bacteria</taxon>
        <taxon>Bacillati</taxon>
        <taxon>Actinomycetota</taxon>
        <taxon>Actinomycetes</taxon>
        <taxon>Micrococcales</taxon>
        <taxon>Micrococcaceae</taxon>
        <taxon>Arthrobacter</taxon>
    </lineage>
</organism>
<keyword evidence="6" id="KW-1185">Reference proteome</keyword>
<dbReference type="Proteomes" id="UP001549307">
    <property type="component" value="Unassembled WGS sequence"/>
</dbReference>
<dbReference type="Gene3D" id="1.10.260.40">
    <property type="entry name" value="lambda repressor-like DNA-binding domains"/>
    <property type="match status" value="1"/>
</dbReference>
<reference evidence="5 6" key="1">
    <citation type="submission" date="2024-06" db="EMBL/GenBank/DDBJ databases">
        <title>Sorghum-associated microbial communities from plants grown in Nebraska, USA.</title>
        <authorList>
            <person name="Schachtman D."/>
        </authorList>
    </citation>
    <scope>NUCLEOTIDE SEQUENCE [LARGE SCALE GENOMIC DNA]</scope>
    <source>
        <strain evidence="5 6">3552</strain>
    </source>
</reference>
<dbReference type="Pfam" id="PF13377">
    <property type="entry name" value="Peripla_BP_3"/>
    <property type="match status" value="1"/>
</dbReference>
<keyword evidence="1" id="KW-0805">Transcription regulation</keyword>
<evidence type="ECO:0000313" key="5">
    <source>
        <dbReference type="EMBL" id="MET4541643.1"/>
    </source>
</evidence>
<dbReference type="PROSITE" id="PS50932">
    <property type="entry name" value="HTH_LACI_2"/>
    <property type="match status" value="1"/>
</dbReference>
<evidence type="ECO:0000256" key="2">
    <source>
        <dbReference type="ARBA" id="ARBA00023125"/>
    </source>
</evidence>
<dbReference type="InterPro" id="IPR010982">
    <property type="entry name" value="Lambda_DNA-bd_dom_sf"/>
</dbReference>
<comment type="caution">
    <text evidence="5">The sequence shown here is derived from an EMBL/GenBank/DDBJ whole genome shotgun (WGS) entry which is preliminary data.</text>
</comment>